<comment type="catalytic activity">
    <reaction evidence="7">
        <text>Endonucleolytic cleavage of RNA, removing 5'-extranucleotides from tRNA precursor.</text>
        <dbReference type="EC" id="3.1.26.5"/>
    </reaction>
</comment>
<evidence type="ECO:0000313" key="10">
    <source>
        <dbReference type="Proteomes" id="UP000007464"/>
    </source>
</evidence>
<keyword evidence="2 7" id="KW-0819">tRNA processing</keyword>
<dbReference type="GO" id="GO:0001682">
    <property type="term" value="P:tRNA 5'-leader removal"/>
    <property type="evidence" value="ECO:0007669"/>
    <property type="project" value="UniProtKB-UniRule"/>
</dbReference>
<dbReference type="InterPro" id="IPR014721">
    <property type="entry name" value="Ribsml_uS5_D2-typ_fold_subgr"/>
</dbReference>
<evidence type="ECO:0000313" key="9">
    <source>
        <dbReference type="EMBL" id="ADV33427.1"/>
    </source>
</evidence>
<evidence type="ECO:0000256" key="5">
    <source>
        <dbReference type="ARBA" id="ARBA00022801"/>
    </source>
</evidence>
<proteinExistence type="inferred from homology"/>
<dbReference type="GO" id="GO:0042781">
    <property type="term" value="F:3'-tRNA processing endoribonuclease activity"/>
    <property type="evidence" value="ECO:0007669"/>
    <property type="project" value="TreeGrafter"/>
</dbReference>
<dbReference type="HAMAP" id="MF_00227">
    <property type="entry name" value="RNase_P"/>
    <property type="match status" value="1"/>
</dbReference>
<comment type="similarity">
    <text evidence="7">Belongs to the RnpA family.</text>
</comment>
<accession>E8Q5V8</accession>
<reference evidence="9 10" key="1">
    <citation type="journal article" date="2010" name="BMC Genomics">
        <title>Unprecedented loss of ammonia assimilation capability in a urease-encoding bacterial mutualist.</title>
        <authorList>
            <person name="Williams L.E."/>
            <person name="Wernegreen J.J."/>
        </authorList>
    </citation>
    <scope>NUCLEOTIDE SEQUENCE [LARGE SCALE GENOMIC DNA]</scope>
    <source>
        <strain evidence="9 10">BVAF</strain>
    </source>
</reference>
<dbReference type="RefSeq" id="WP_013516352.1">
    <property type="nucleotide sequence ID" value="NC_014909.2"/>
</dbReference>
<keyword evidence="5 7" id="KW-0378">Hydrolase</keyword>
<comment type="function">
    <text evidence="1 7">RNaseP catalyzes the removal of the 5'-leader sequence from pre-tRNA to produce the mature 5'-terminus. It can also cleave other RNA substrates such as 4.5S RNA. The protein component plays an auxiliary but essential role in vivo by binding to the 5'-leader sequence and broadening the substrate specificity of the ribozyme.</text>
</comment>
<dbReference type="SUPFAM" id="SSF54211">
    <property type="entry name" value="Ribosomal protein S5 domain 2-like"/>
    <property type="match status" value="1"/>
</dbReference>
<keyword evidence="10" id="KW-1185">Reference proteome</keyword>
<gene>
    <name evidence="7 9" type="primary">rnpA</name>
    <name evidence="9" type="ordered locus">BVAF_013</name>
</gene>
<dbReference type="STRING" id="859654.BVAF_013"/>
<dbReference type="InterPro" id="IPR020539">
    <property type="entry name" value="RNase_P_CS"/>
</dbReference>
<keyword evidence="6 7" id="KW-0694">RNA-binding</keyword>
<evidence type="ECO:0000256" key="6">
    <source>
        <dbReference type="ARBA" id="ARBA00022884"/>
    </source>
</evidence>
<evidence type="ECO:0000256" key="8">
    <source>
        <dbReference type="NCBIfam" id="TIGR00188"/>
    </source>
</evidence>
<dbReference type="Proteomes" id="UP000007464">
    <property type="component" value="Chromosome"/>
</dbReference>
<keyword evidence="4 7" id="KW-0255">Endonuclease</keyword>
<dbReference type="Pfam" id="PF00825">
    <property type="entry name" value="Ribonuclease_P"/>
    <property type="match status" value="1"/>
</dbReference>
<dbReference type="GO" id="GO:0000049">
    <property type="term" value="F:tRNA binding"/>
    <property type="evidence" value="ECO:0007669"/>
    <property type="project" value="UniProtKB-UniRule"/>
</dbReference>
<keyword evidence="3 7" id="KW-0540">Nuclease</keyword>
<evidence type="ECO:0000256" key="3">
    <source>
        <dbReference type="ARBA" id="ARBA00022722"/>
    </source>
</evidence>
<dbReference type="AlphaFoldDB" id="E8Q5V8"/>
<protein>
    <recommendedName>
        <fullName evidence="7 8">Ribonuclease P protein component</fullName>
        <shortName evidence="7">RNase P protein</shortName>
        <shortName evidence="7">RNaseP protein</shortName>
        <ecNumber evidence="7 8">3.1.26.5</ecNumber>
    </recommendedName>
    <alternativeName>
        <fullName evidence="7">Protein C5</fullName>
    </alternativeName>
</protein>
<dbReference type="KEGG" id="bva:BVAF_013"/>
<name>E8Q5V8_BLOVB</name>
<evidence type="ECO:0000256" key="4">
    <source>
        <dbReference type="ARBA" id="ARBA00022759"/>
    </source>
</evidence>
<dbReference type="PROSITE" id="PS00648">
    <property type="entry name" value="RIBONUCLEASE_P"/>
    <property type="match status" value="1"/>
</dbReference>
<evidence type="ECO:0000256" key="2">
    <source>
        <dbReference type="ARBA" id="ARBA00022694"/>
    </source>
</evidence>
<dbReference type="EC" id="3.1.26.5" evidence="7 8"/>
<dbReference type="GO" id="GO:0004526">
    <property type="term" value="F:ribonuclease P activity"/>
    <property type="evidence" value="ECO:0007669"/>
    <property type="project" value="UniProtKB-UniRule"/>
</dbReference>
<dbReference type="PANTHER" id="PTHR33992">
    <property type="entry name" value="RIBONUCLEASE P PROTEIN COMPONENT"/>
    <property type="match status" value="1"/>
</dbReference>
<dbReference type="OrthoDB" id="9796422at2"/>
<dbReference type="PANTHER" id="PTHR33992:SF1">
    <property type="entry name" value="RIBONUCLEASE P PROTEIN COMPONENT"/>
    <property type="match status" value="1"/>
</dbReference>
<organism evidence="9 10">
    <name type="scientific">Blochmanniella vafra (strain BVAF)</name>
    <dbReference type="NCBI Taxonomy" id="859654"/>
    <lineage>
        <taxon>Bacteria</taxon>
        <taxon>Pseudomonadati</taxon>
        <taxon>Pseudomonadota</taxon>
        <taxon>Gammaproteobacteria</taxon>
        <taxon>Enterobacterales</taxon>
        <taxon>Enterobacteriaceae</taxon>
        <taxon>ant endosymbionts</taxon>
        <taxon>Candidatus Blochmanniella</taxon>
    </lineage>
</organism>
<dbReference type="Gene3D" id="3.30.230.10">
    <property type="match status" value="1"/>
</dbReference>
<evidence type="ECO:0000256" key="1">
    <source>
        <dbReference type="ARBA" id="ARBA00002663"/>
    </source>
</evidence>
<comment type="subunit">
    <text evidence="7">Consists of a catalytic RNA component (M1 or rnpB) and a protein subunit.</text>
</comment>
<dbReference type="HOGENOM" id="CLU_117179_11_0_6"/>
<sequence>MNRIRLSKQTKLLNSKEFFSVFKAKKIIKSNGILLFSRPNQLGFPRIGLAISKKYINRAHDRNTIKRHARETFRILQHNLLNLDFVLTIYSKKILYLKHNNLNEEFKKLWKQHEY</sequence>
<dbReference type="InterPro" id="IPR020568">
    <property type="entry name" value="Ribosomal_Su5_D2-typ_SF"/>
</dbReference>
<dbReference type="GO" id="GO:0030677">
    <property type="term" value="C:ribonuclease P complex"/>
    <property type="evidence" value="ECO:0007669"/>
    <property type="project" value="TreeGrafter"/>
</dbReference>
<dbReference type="InterPro" id="IPR000100">
    <property type="entry name" value="RNase_P"/>
</dbReference>
<dbReference type="NCBIfam" id="TIGR00188">
    <property type="entry name" value="rnpA"/>
    <property type="match status" value="1"/>
</dbReference>
<evidence type="ECO:0000256" key="7">
    <source>
        <dbReference type="HAMAP-Rule" id="MF_00227"/>
    </source>
</evidence>
<dbReference type="EMBL" id="CP002189">
    <property type="protein sequence ID" value="ADV33427.1"/>
    <property type="molecule type" value="Genomic_DNA"/>
</dbReference>